<evidence type="ECO:0000313" key="3">
    <source>
        <dbReference type="EMBL" id="ACV67693.1"/>
    </source>
</evidence>
<dbReference type="Pfam" id="PF13579">
    <property type="entry name" value="Glyco_trans_4_4"/>
    <property type="match status" value="1"/>
</dbReference>
<dbReference type="OrthoDB" id="9787293at2"/>
<dbReference type="RefSeq" id="WP_015750852.1">
    <property type="nucleotide sequence ID" value="NC_013223.1"/>
</dbReference>
<dbReference type="Gene3D" id="3.40.50.2000">
    <property type="entry name" value="Glycogen Phosphorylase B"/>
    <property type="match status" value="2"/>
</dbReference>
<dbReference type="CAZy" id="GT4">
    <property type="family name" value="Glycosyltransferase Family 4"/>
</dbReference>
<keyword evidence="3" id="KW-0808">Transferase</keyword>
<evidence type="ECO:0000313" key="4">
    <source>
        <dbReference type="Proteomes" id="UP000001052"/>
    </source>
</evidence>
<dbReference type="Proteomes" id="UP000001052">
    <property type="component" value="Chromosome"/>
</dbReference>
<dbReference type="HOGENOM" id="CLU_009583_11_2_7"/>
<keyword evidence="4" id="KW-1185">Reference proteome</keyword>
<reference evidence="4" key="1">
    <citation type="submission" date="2009-09" db="EMBL/GenBank/DDBJ databases">
        <title>The complete chromosome of Desulfohalobium retbaense DSM 5692.</title>
        <authorList>
            <consortium name="US DOE Joint Genome Institute (JGI-PGF)"/>
            <person name="Lucas S."/>
            <person name="Copeland A."/>
            <person name="Lapidus A."/>
            <person name="Glavina del Rio T."/>
            <person name="Dalin E."/>
            <person name="Tice H."/>
            <person name="Bruce D."/>
            <person name="Goodwin L."/>
            <person name="Pitluck S."/>
            <person name="Kyrpides N."/>
            <person name="Mavromatis K."/>
            <person name="Ivanova N."/>
            <person name="Mikhailova N."/>
            <person name="Munk A.C."/>
            <person name="Brettin T."/>
            <person name="Detter J.C."/>
            <person name="Han C."/>
            <person name="Tapia R."/>
            <person name="Larimer F."/>
            <person name="Land M."/>
            <person name="Hauser L."/>
            <person name="Markowitz V."/>
            <person name="Cheng J.-F."/>
            <person name="Hugenholtz P."/>
            <person name="Woyke T."/>
            <person name="Wu D."/>
            <person name="Spring S."/>
            <person name="Klenk H.-P."/>
            <person name="Eisen J.A."/>
        </authorList>
    </citation>
    <scope>NUCLEOTIDE SEQUENCE [LARGE SCALE GENOMIC DNA]</scope>
    <source>
        <strain evidence="4">DSM 5692</strain>
    </source>
</reference>
<dbReference type="InterPro" id="IPR001296">
    <property type="entry name" value="Glyco_trans_1"/>
</dbReference>
<dbReference type="AlphaFoldDB" id="C8X068"/>
<proteinExistence type="predicted"/>
<dbReference type="PANTHER" id="PTHR45947">
    <property type="entry name" value="SULFOQUINOVOSYL TRANSFERASE SQD2"/>
    <property type="match status" value="1"/>
</dbReference>
<feature type="domain" description="Glycosyltransferase subfamily 4-like N-terminal" evidence="2">
    <location>
        <begin position="22"/>
        <end position="199"/>
    </location>
</feature>
<dbReference type="GO" id="GO:0016758">
    <property type="term" value="F:hexosyltransferase activity"/>
    <property type="evidence" value="ECO:0007669"/>
    <property type="project" value="TreeGrafter"/>
</dbReference>
<feature type="domain" description="Glycosyl transferase family 1" evidence="1">
    <location>
        <begin position="221"/>
        <end position="376"/>
    </location>
</feature>
<dbReference type="InterPro" id="IPR050194">
    <property type="entry name" value="Glycosyltransferase_grp1"/>
</dbReference>
<dbReference type="Pfam" id="PF00534">
    <property type="entry name" value="Glycos_transf_1"/>
    <property type="match status" value="1"/>
</dbReference>
<dbReference type="CDD" id="cd03794">
    <property type="entry name" value="GT4_WbuB-like"/>
    <property type="match status" value="1"/>
</dbReference>
<dbReference type="InterPro" id="IPR028098">
    <property type="entry name" value="Glyco_trans_4-like_N"/>
</dbReference>
<sequence>MNIVFLTDNFPPEVNAPATRGYEHCQEWIRQGARVTVITCAPNFPSGRVYPGYRNRLYRKEDMDGITVVRVWSYMAPNAGFARRVLDYASFAFTGFLAGIFHKADIVLTTSPQFFTNFAGLGLSVLKRRPWVFELRDLWPESIRTVGAMRESKVLDWLEAMELFFYRKASRVVAVTPAFKRNLVSRGIAAEKIEVVPNGANMQRFTPLPKDQALEAELGVSGKFVIAYIGTHGLAHSLEFIVRSVAQLPDTDVHFLFVGDGAEKERVVQVARELGVKNATFVPPVPKDQVGRYISVSDAALVPLIKAETFTTVIPSKIFESAAMRKPIILGVEGQAQEIVEEHGAGVCFEPENEADFLRQVRRLKDDPDLYAQLQNGCARLAREYDRQKLAGEMLQVLQKAIG</sequence>
<reference evidence="3 4" key="2">
    <citation type="journal article" date="2010" name="Stand. Genomic Sci.">
        <title>Complete genome sequence of Desulfohalobium retbaense type strain (HR(100)).</title>
        <authorList>
            <person name="Spring S."/>
            <person name="Nolan M."/>
            <person name="Lapidus A."/>
            <person name="Glavina Del Rio T."/>
            <person name="Copeland A."/>
            <person name="Tice H."/>
            <person name="Cheng J.F."/>
            <person name="Lucas S."/>
            <person name="Land M."/>
            <person name="Chen F."/>
            <person name="Bruce D."/>
            <person name="Goodwin L."/>
            <person name="Pitluck S."/>
            <person name="Ivanova N."/>
            <person name="Mavromatis K."/>
            <person name="Mikhailova N."/>
            <person name="Pati A."/>
            <person name="Chen A."/>
            <person name="Palaniappan K."/>
            <person name="Hauser L."/>
            <person name="Chang Y.J."/>
            <person name="Jeffries C.D."/>
            <person name="Munk C."/>
            <person name="Kiss H."/>
            <person name="Chain P."/>
            <person name="Han C."/>
            <person name="Brettin T."/>
            <person name="Detter J.C."/>
            <person name="Schuler E."/>
            <person name="Goker M."/>
            <person name="Rohde M."/>
            <person name="Bristow J."/>
            <person name="Eisen J.A."/>
            <person name="Markowitz V."/>
            <person name="Hugenholtz P."/>
            <person name="Kyrpides N.C."/>
            <person name="Klenk H.P."/>
        </authorList>
    </citation>
    <scope>NUCLEOTIDE SEQUENCE [LARGE SCALE GENOMIC DNA]</scope>
    <source>
        <strain evidence="3 4">DSM 5692</strain>
    </source>
</reference>
<organism evidence="3 4">
    <name type="scientific">Desulfohalobium retbaense (strain ATCC 49708 / DSM 5692 / JCM 16813 / HR100)</name>
    <dbReference type="NCBI Taxonomy" id="485915"/>
    <lineage>
        <taxon>Bacteria</taxon>
        <taxon>Pseudomonadati</taxon>
        <taxon>Thermodesulfobacteriota</taxon>
        <taxon>Desulfovibrionia</taxon>
        <taxon>Desulfovibrionales</taxon>
        <taxon>Desulfohalobiaceae</taxon>
        <taxon>Desulfohalobium</taxon>
    </lineage>
</organism>
<protein>
    <submittedName>
        <fullName evidence="3">Glycosyl transferase group 1</fullName>
    </submittedName>
</protein>
<dbReference type="eggNOG" id="COG0438">
    <property type="taxonomic scope" value="Bacteria"/>
</dbReference>
<evidence type="ECO:0000259" key="1">
    <source>
        <dbReference type="Pfam" id="PF00534"/>
    </source>
</evidence>
<name>C8X068_DESRD</name>
<dbReference type="SUPFAM" id="SSF53756">
    <property type="entry name" value="UDP-Glycosyltransferase/glycogen phosphorylase"/>
    <property type="match status" value="1"/>
</dbReference>
<dbReference type="EMBL" id="CP001734">
    <property type="protein sequence ID" value="ACV67693.1"/>
    <property type="molecule type" value="Genomic_DNA"/>
</dbReference>
<dbReference type="PANTHER" id="PTHR45947:SF3">
    <property type="entry name" value="SULFOQUINOVOSYL TRANSFERASE SQD2"/>
    <property type="match status" value="1"/>
</dbReference>
<evidence type="ECO:0000259" key="2">
    <source>
        <dbReference type="Pfam" id="PF13579"/>
    </source>
</evidence>
<gene>
    <name evidence="3" type="ordered locus">Dret_0393</name>
</gene>
<dbReference type="KEGG" id="drt:Dret_0393"/>
<accession>C8X068</accession>
<dbReference type="STRING" id="485915.Dret_0393"/>